<feature type="compositionally biased region" description="Acidic residues" evidence="1">
    <location>
        <begin position="15"/>
        <end position="31"/>
    </location>
</feature>
<feature type="region of interest" description="Disordered" evidence="1">
    <location>
        <begin position="1"/>
        <end position="83"/>
    </location>
</feature>
<evidence type="ECO:0000256" key="1">
    <source>
        <dbReference type="SAM" id="MobiDB-lite"/>
    </source>
</evidence>
<sequence>MPSASAEKSVRFSLDDVDLEDENDDMEETDGEGVSTPLQSPPPITPTPSPTFSESTLDSSIGPLTPPPGHPFPGPSGSRHFSVREPSALNTSAMPKLNPVLVSAHPMQWDMNEKPDKLISLLRDNGGDDPVGTLPSGEPIRQMQVVHDDLADWPLLISDTEELKVKQVLLAIHNHLQKKVTGESYHSRKRSEQMSISERYRERALSIPIGSPEVGLRRIDFLPGRMYVGLKVKSGTDGHWDFILSVTNQE</sequence>
<feature type="compositionally biased region" description="Pro residues" evidence="1">
    <location>
        <begin position="64"/>
        <end position="74"/>
    </location>
</feature>
<comment type="caution">
    <text evidence="3">The sequence shown here is derived from an EMBL/GenBank/DDBJ whole genome shotgun (WGS) entry which is preliminary data.</text>
</comment>
<dbReference type="InterPro" id="IPR046522">
    <property type="entry name" value="DUF6699"/>
</dbReference>
<proteinExistence type="predicted"/>
<feature type="compositionally biased region" description="Pro residues" evidence="1">
    <location>
        <begin position="39"/>
        <end position="49"/>
    </location>
</feature>
<reference evidence="3" key="1">
    <citation type="submission" date="2021-02" db="EMBL/GenBank/DDBJ databases">
        <title>Psilocybe cubensis genome.</title>
        <authorList>
            <person name="Mckernan K.J."/>
            <person name="Crawford S."/>
            <person name="Trippe A."/>
            <person name="Kane L.T."/>
            <person name="Mclaughlin S."/>
        </authorList>
    </citation>
    <scope>NUCLEOTIDE SEQUENCE [LARGE SCALE GENOMIC DNA]</scope>
    <source>
        <strain evidence="3">MGC-MH-2018</strain>
    </source>
</reference>
<dbReference type="Pfam" id="PF20415">
    <property type="entry name" value="DUF6699"/>
    <property type="match status" value="1"/>
</dbReference>
<evidence type="ECO:0000259" key="2">
    <source>
        <dbReference type="Pfam" id="PF20415"/>
    </source>
</evidence>
<dbReference type="AlphaFoldDB" id="A0A8H7YC20"/>
<accession>A0A8H7YC20</accession>
<protein>
    <recommendedName>
        <fullName evidence="2">DUF6699 domain-containing protein</fullName>
    </recommendedName>
</protein>
<dbReference type="OrthoDB" id="3224413at2759"/>
<dbReference type="EMBL" id="JAFIQS010000001">
    <property type="protein sequence ID" value="KAG5174885.1"/>
    <property type="molecule type" value="Genomic_DNA"/>
</dbReference>
<evidence type="ECO:0000313" key="3">
    <source>
        <dbReference type="EMBL" id="KAG5174885.1"/>
    </source>
</evidence>
<feature type="domain" description="DUF6699" evidence="2">
    <location>
        <begin position="108"/>
        <end position="230"/>
    </location>
</feature>
<gene>
    <name evidence="3" type="ORF">JR316_001554</name>
</gene>
<organism evidence="3">
    <name type="scientific">Psilocybe cubensis</name>
    <name type="common">Psychedelic mushroom</name>
    <name type="synonym">Stropharia cubensis</name>
    <dbReference type="NCBI Taxonomy" id="181762"/>
    <lineage>
        <taxon>Eukaryota</taxon>
        <taxon>Fungi</taxon>
        <taxon>Dikarya</taxon>
        <taxon>Basidiomycota</taxon>
        <taxon>Agaricomycotina</taxon>
        <taxon>Agaricomycetes</taxon>
        <taxon>Agaricomycetidae</taxon>
        <taxon>Agaricales</taxon>
        <taxon>Agaricineae</taxon>
        <taxon>Strophariaceae</taxon>
        <taxon>Psilocybe</taxon>
    </lineage>
</organism>
<name>A0A8H7YC20_PSICU</name>